<dbReference type="PROSITE" id="PS50885">
    <property type="entry name" value="HAMP"/>
    <property type="match status" value="1"/>
</dbReference>
<keyword evidence="5" id="KW-0472">Membrane</keyword>
<evidence type="ECO:0000313" key="8">
    <source>
        <dbReference type="EMBL" id="EME69364.1"/>
    </source>
</evidence>
<proteinExistence type="inferred from homology"/>
<evidence type="ECO:0000256" key="1">
    <source>
        <dbReference type="ARBA" id="ARBA00023224"/>
    </source>
</evidence>
<keyword evidence="5" id="KW-0812">Transmembrane</keyword>
<keyword evidence="4" id="KW-0175">Coiled coil</keyword>
<evidence type="ECO:0000259" key="7">
    <source>
        <dbReference type="PROSITE" id="PS50885"/>
    </source>
</evidence>
<keyword evidence="5" id="KW-1133">Transmembrane helix</keyword>
<sequence>MYGFGGVVERSLRPAPAAEGEMSFLDDMRIWAKIAIVPVVATIGLVIIAWVGMQGLAGQSRTLDEIAGVSFAKSVKIGDLSDVLQDSHSDLYRLLTWNAAGVEAAKVDRIEASFAEGMKKAGKQLGAFRAAFPVTGEEDALLRKIEAGLVSYKNATDQVISMQKMDFTAAVSFMWTAQDSFQALMAETQSMVALEARMVESERLSASKGAGTTRALFIGITLGVLGLLALISFLLVRAIASAVGGMTGAMERLAQGDLAVVVPAIGRKDEIGAMAATVQVFKENAQRVKALTDEQEALQRQAEAAKRQAMAELAGEIETTVRGAVENASRAADSIRGEAEVLAANAETAISQTAQVAESSELANGNVETVAQAAERLVGSISEINRQVEESSRVASEAVAEAARTDETVKTLTVASGKIGEVVNLINDIASQTNLLALNATIEAARAGDAGKGFAVVANEVKNLANQTARATEEITGEITAMKAATEEAVRAIDGIVATIGRVNEALAAITGAVSEQGRATSEISESVSQAADGTRTVSSGIGEVRRVADQVGNAAATVQVTTETLVGEFDRLQSQVDGLVARLKSA</sequence>
<feature type="transmembrane region" description="Helical" evidence="5">
    <location>
        <begin position="30"/>
        <end position="51"/>
    </location>
</feature>
<dbReference type="Pfam" id="PF00015">
    <property type="entry name" value="MCPsignal"/>
    <property type="match status" value="1"/>
</dbReference>
<gene>
    <name evidence="8" type="ORF">H261_13773</name>
</gene>
<dbReference type="GO" id="GO:0004888">
    <property type="term" value="F:transmembrane signaling receptor activity"/>
    <property type="evidence" value="ECO:0007669"/>
    <property type="project" value="InterPro"/>
</dbReference>
<keyword evidence="1 3" id="KW-0807">Transducer</keyword>
<dbReference type="eggNOG" id="COG0840">
    <property type="taxonomic scope" value="Bacteria"/>
</dbReference>
<dbReference type="InterPro" id="IPR024478">
    <property type="entry name" value="HlyB_4HB_MCP"/>
</dbReference>
<keyword evidence="9" id="KW-1185">Reference proteome</keyword>
<dbReference type="InterPro" id="IPR004090">
    <property type="entry name" value="Chemotax_Me-accpt_rcpt"/>
</dbReference>
<evidence type="ECO:0000256" key="2">
    <source>
        <dbReference type="ARBA" id="ARBA00029447"/>
    </source>
</evidence>
<dbReference type="GO" id="GO:0007165">
    <property type="term" value="P:signal transduction"/>
    <property type="evidence" value="ECO:0007669"/>
    <property type="project" value="UniProtKB-KW"/>
</dbReference>
<dbReference type="InterPro" id="IPR004089">
    <property type="entry name" value="MCPsignal_dom"/>
</dbReference>
<dbReference type="SMART" id="SM00304">
    <property type="entry name" value="HAMP"/>
    <property type="match status" value="1"/>
</dbReference>
<dbReference type="SUPFAM" id="SSF58104">
    <property type="entry name" value="Methyl-accepting chemotaxis protein (MCP) signaling domain"/>
    <property type="match status" value="1"/>
</dbReference>
<accession>M3AA27</accession>
<evidence type="ECO:0000256" key="5">
    <source>
        <dbReference type="SAM" id="Phobius"/>
    </source>
</evidence>
<dbReference type="Proteomes" id="UP000011744">
    <property type="component" value="Unassembled WGS sequence"/>
</dbReference>
<name>M3AA27_9PROT</name>
<reference evidence="8 9" key="1">
    <citation type="journal article" date="2014" name="Genome Announc.">
        <title>Draft Genome Sequence of Magnetospirillum sp. Strain SO-1, a Freshwater Magnetotactic Bacterium Isolated from the Ol'khovka River, Russia.</title>
        <authorList>
            <person name="Grouzdev D.S."/>
            <person name="Dziuba M.V."/>
            <person name="Sukhacheva M.S."/>
            <person name="Mardanov A.V."/>
            <person name="Beletskiy A.V."/>
            <person name="Kuznetsov B.B."/>
            <person name="Skryabin K.G."/>
        </authorList>
    </citation>
    <scope>NUCLEOTIDE SEQUENCE [LARGE SCALE GENOMIC DNA]</scope>
    <source>
        <strain evidence="8 9">SO-1</strain>
    </source>
</reference>
<dbReference type="GO" id="GO:0016020">
    <property type="term" value="C:membrane"/>
    <property type="evidence" value="ECO:0007669"/>
    <property type="project" value="InterPro"/>
</dbReference>
<evidence type="ECO:0000256" key="4">
    <source>
        <dbReference type="SAM" id="Coils"/>
    </source>
</evidence>
<dbReference type="AlphaFoldDB" id="M3AA27"/>
<comment type="similarity">
    <text evidence="2">Belongs to the methyl-accepting chemotaxis (MCP) protein family.</text>
</comment>
<dbReference type="InterPro" id="IPR003660">
    <property type="entry name" value="HAMP_dom"/>
</dbReference>
<dbReference type="CDD" id="cd06225">
    <property type="entry name" value="HAMP"/>
    <property type="match status" value="1"/>
</dbReference>
<dbReference type="Gene3D" id="1.10.287.950">
    <property type="entry name" value="Methyl-accepting chemotaxis protein"/>
    <property type="match status" value="1"/>
</dbReference>
<evidence type="ECO:0000259" key="6">
    <source>
        <dbReference type="PROSITE" id="PS50111"/>
    </source>
</evidence>
<dbReference type="PANTHER" id="PTHR32089">
    <property type="entry name" value="METHYL-ACCEPTING CHEMOTAXIS PROTEIN MCPB"/>
    <property type="match status" value="1"/>
</dbReference>
<dbReference type="PROSITE" id="PS50111">
    <property type="entry name" value="CHEMOTAXIS_TRANSDUC_2"/>
    <property type="match status" value="1"/>
</dbReference>
<evidence type="ECO:0000313" key="9">
    <source>
        <dbReference type="Proteomes" id="UP000011744"/>
    </source>
</evidence>
<dbReference type="PRINTS" id="PR00260">
    <property type="entry name" value="CHEMTRNSDUCR"/>
</dbReference>
<organism evidence="8 9">
    <name type="scientific">Paramagnetospirillum caucaseum</name>
    <dbReference type="NCBI Taxonomy" id="1244869"/>
    <lineage>
        <taxon>Bacteria</taxon>
        <taxon>Pseudomonadati</taxon>
        <taxon>Pseudomonadota</taxon>
        <taxon>Alphaproteobacteria</taxon>
        <taxon>Rhodospirillales</taxon>
        <taxon>Magnetospirillaceae</taxon>
        <taxon>Paramagnetospirillum</taxon>
    </lineage>
</organism>
<dbReference type="Pfam" id="PF12729">
    <property type="entry name" value="4HB_MCP_1"/>
    <property type="match status" value="1"/>
</dbReference>
<dbReference type="eggNOG" id="COG2972">
    <property type="taxonomic scope" value="Bacteria"/>
</dbReference>
<dbReference type="EMBL" id="AONQ01000036">
    <property type="protein sequence ID" value="EME69364.1"/>
    <property type="molecule type" value="Genomic_DNA"/>
</dbReference>
<evidence type="ECO:0000256" key="3">
    <source>
        <dbReference type="PROSITE-ProRule" id="PRU00284"/>
    </source>
</evidence>
<dbReference type="GO" id="GO:0006935">
    <property type="term" value="P:chemotaxis"/>
    <property type="evidence" value="ECO:0007669"/>
    <property type="project" value="InterPro"/>
</dbReference>
<dbReference type="PANTHER" id="PTHR32089:SF112">
    <property type="entry name" value="LYSOZYME-LIKE PROTEIN-RELATED"/>
    <property type="match status" value="1"/>
</dbReference>
<feature type="domain" description="HAMP" evidence="7">
    <location>
        <begin position="237"/>
        <end position="290"/>
    </location>
</feature>
<protein>
    <submittedName>
        <fullName evidence="8">Methyl-accepting chemotaxis protein</fullName>
    </submittedName>
</protein>
<feature type="domain" description="Methyl-accepting transducer" evidence="6">
    <location>
        <begin position="324"/>
        <end position="560"/>
    </location>
</feature>
<dbReference type="STRING" id="1244869.H261_13773"/>
<dbReference type="PATRIC" id="fig|1244869.3.peg.2777"/>
<dbReference type="Gene3D" id="6.10.340.10">
    <property type="match status" value="1"/>
</dbReference>
<dbReference type="SMART" id="SM00283">
    <property type="entry name" value="MA"/>
    <property type="match status" value="1"/>
</dbReference>
<feature type="coiled-coil region" evidence="4">
    <location>
        <begin position="281"/>
        <end position="308"/>
    </location>
</feature>
<comment type="caution">
    <text evidence="8">The sequence shown here is derived from an EMBL/GenBank/DDBJ whole genome shotgun (WGS) entry which is preliminary data.</text>
</comment>
<dbReference type="Pfam" id="PF00672">
    <property type="entry name" value="HAMP"/>
    <property type="match status" value="1"/>
</dbReference>
<feature type="transmembrane region" description="Helical" evidence="5">
    <location>
        <begin position="215"/>
        <end position="236"/>
    </location>
</feature>